<dbReference type="RefSeq" id="WP_337338321.1">
    <property type="nucleotide sequence ID" value="NZ_JBBDGL010000002.1"/>
</dbReference>
<name>A0ABU8LWM9_9MICO</name>
<dbReference type="Proteomes" id="UP001368654">
    <property type="component" value="Unassembled WGS sequence"/>
</dbReference>
<sequence>MTTEQMLDERYGRATSGRKRLGLGIAIALGAVATLLLGWAVYGNTVDSVDSDSTGFEVIDEHAVTLRFQVTAVPGRDISCVIEAQDEDFGIVGWRVVSFAGSDATSREFEESIPTTALATTGFVNSCWVS</sequence>
<gene>
    <name evidence="2" type="ORF">WDU96_09945</name>
</gene>
<organism evidence="2 3">
    <name type="scientific">Microbacterium marmarense</name>
    <dbReference type="NCBI Taxonomy" id="3122051"/>
    <lineage>
        <taxon>Bacteria</taxon>
        <taxon>Bacillati</taxon>
        <taxon>Actinomycetota</taxon>
        <taxon>Actinomycetes</taxon>
        <taxon>Micrococcales</taxon>
        <taxon>Microbacteriaceae</taxon>
        <taxon>Microbacterium</taxon>
    </lineage>
</organism>
<evidence type="ECO:0000313" key="2">
    <source>
        <dbReference type="EMBL" id="MEJ1155914.1"/>
    </source>
</evidence>
<evidence type="ECO:0000256" key="1">
    <source>
        <dbReference type="SAM" id="Phobius"/>
    </source>
</evidence>
<dbReference type="Pfam" id="PF14155">
    <property type="entry name" value="DUF4307"/>
    <property type="match status" value="1"/>
</dbReference>
<reference evidence="2 3" key="1">
    <citation type="submission" date="2024-02" db="EMBL/GenBank/DDBJ databases">
        <authorList>
            <person name="Saticioglu I.B."/>
        </authorList>
    </citation>
    <scope>NUCLEOTIDE SEQUENCE [LARGE SCALE GENOMIC DNA]</scope>
    <source>
        <strain evidence="2 3">Mu-86</strain>
    </source>
</reference>
<dbReference type="InterPro" id="IPR025443">
    <property type="entry name" value="DUF4307"/>
</dbReference>
<comment type="caution">
    <text evidence="2">The sequence shown here is derived from an EMBL/GenBank/DDBJ whole genome shotgun (WGS) entry which is preliminary data.</text>
</comment>
<protein>
    <submittedName>
        <fullName evidence="2">DUF4307 domain-containing protein</fullName>
    </submittedName>
</protein>
<accession>A0ABU8LWM9</accession>
<proteinExistence type="predicted"/>
<dbReference type="EMBL" id="JBBDGL010000002">
    <property type="protein sequence ID" value="MEJ1155914.1"/>
    <property type="molecule type" value="Genomic_DNA"/>
</dbReference>
<keyword evidence="1" id="KW-0812">Transmembrane</keyword>
<evidence type="ECO:0000313" key="3">
    <source>
        <dbReference type="Proteomes" id="UP001368654"/>
    </source>
</evidence>
<feature type="transmembrane region" description="Helical" evidence="1">
    <location>
        <begin position="21"/>
        <end position="42"/>
    </location>
</feature>
<keyword evidence="3" id="KW-1185">Reference proteome</keyword>
<keyword evidence="1" id="KW-1133">Transmembrane helix</keyword>
<keyword evidence="1" id="KW-0472">Membrane</keyword>